<comment type="cofactor">
    <cofactor evidence="10">
        <name>Mg(2+)</name>
        <dbReference type="ChEBI" id="CHEBI:18420"/>
    </cofactor>
</comment>
<evidence type="ECO:0000256" key="9">
    <source>
        <dbReference type="ARBA" id="ARBA00023204"/>
    </source>
</evidence>
<keyword evidence="6 10" id="KW-0227">DNA damage</keyword>
<keyword evidence="12" id="KW-1185">Reference proteome</keyword>
<dbReference type="OrthoDB" id="9790916at2"/>
<dbReference type="GO" id="GO:0016891">
    <property type="term" value="F:RNA endonuclease activity producing 5'-phosphomonoesters, hydrolytic mechanism"/>
    <property type="evidence" value="ECO:0007669"/>
    <property type="project" value="TreeGrafter"/>
</dbReference>
<evidence type="ECO:0000256" key="8">
    <source>
        <dbReference type="ARBA" id="ARBA00022842"/>
    </source>
</evidence>
<evidence type="ECO:0000256" key="5">
    <source>
        <dbReference type="ARBA" id="ARBA00022759"/>
    </source>
</evidence>
<dbReference type="EC" id="3.1.21.7" evidence="10"/>
<dbReference type="STRING" id="1298851.TST_1346"/>
<reference evidence="12" key="1">
    <citation type="journal article" date="2018" name="Science">
        <title>A primordial and reversible TCA cycle in a facultatively chemolithoautotrophic thermophile.</title>
        <authorList>
            <person name="Nunoura T."/>
            <person name="Chikaraishi Y."/>
            <person name="Izaki R."/>
            <person name="Suwa T."/>
            <person name="Sato T."/>
            <person name="Harada T."/>
            <person name="Mori K."/>
            <person name="Kato Y."/>
            <person name="Miyazaki M."/>
            <person name="Shimamura S."/>
            <person name="Yanagawa K."/>
            <person name="Shuto A."/>
            <person name="Ohkouchi N."/>
            <person name="Fujita N."/>
            <person name="Takaki Y."/>
            <person name="Atomi H."/>
            <person name="Takai K."/>
        </authorList>
    </citation>
    <scope>NUCLEOTIDE SEQUENCE [LARGE SCALE GENOMIC DNA]</scope>
    <source>
        <strain evidence="12">DSM 17441 / JCM 13301 / NBRC 103674 / ABI70S6</strain>
    </source>
</reference>
<keyword evidence="8 10" id="KW-0460">Magnesium</keyword>
<evidence type="ECO:0000256" key="10">
    <source>
        <dbReference type="HAMAP-Rule" id="MF_00801"/>
    </source>
</evidence>
<comment type="subcellular location">
    <subcellularLocation>
        <location evidence="1 10">Cytoplasm</location>
    </subcellularLocation>
</comment>
<dbReference type="Gene3D" id="3.30.2170.10">
    <property type="entry name" value="archaeoglobus fulgidus dsm 4304 superfamily"/>
    <property type="match status" value="1"/>
</dbReference>
<feature type="binding site" evidence="10">
    <location>
        <position position="110"/>
    </location>
    <ligand>
        <name>Mg(2+)</name>
        <dbReference type="ChEBI" id="CHEBI:18420"/>
    </ligand>
</feature>
<evidence type="ECO:0000256" key="6">
    <source>
        <dbReference type="ARBA" id="ARBA00022763"/>
    </source>
</evidence>
<dbReference type="NCBIfam" id="NF008629">
    <property type="entry name" value="PRK11617.1"/>
    <property type="match status" value="1"/>
</dbReference>
<keyword evidence="2 10" id="KW-0963">Cytoplasm</keyword>
<dbReference type="PANTHER" id="PTHR28511:SF1">
    <property type="entry name" value="ENDONUCLEASE V"/>
    <property type="match status" value="1"/>
</dbReference>
<keyword evidence="7 10" id="KW-0378">Hydrolase</keyword>
<dbReference type="HAMAP" id="MF_00801">
    <property type="entry name" value="Endonuclease_5"/>
    <property type="match status" value="1"/>
</dbReference>
<dbReference type="InterPro" id="IPR007581">
    <property type="entry name" value="Endonuclease-V"/>
</dbReference>
<dbReference type="GO" id="GO:0006281">
    <property type="term" value="P:DNA repair"/>
    <property type="evidence" value="ECO:0007669"/>
    <property type="project" value="UniProtKB-UniRule"/>
</dbReference>
<dbReference type="GO" id="GO:0043737">
    <property type="term" value="F:deoxyribonuclease V activity"/>
    <property type="evidence" value="ECO:0007669"/>
    <property type="project" value="UniProtKB-UniRule"/>
</dbReference>
<evidence type="ECO:0000256" key="7">
    <source>
        <dbReference type="ARBA" id="ARBA00022801"/>
    </source>
</evidence>
<sequence>MTPTFPHRWDLSYDEAITLQKALAAKVIKKGSPTVRLIAGIDCSVSKDVNIGFAAVVVMSFPELEVLEVSYSYGEIPMPYIPGLLSFRETPLILKAVEKVKLEPDLLMVDGQGIAHPRRFGIASHLGVIFDKPAIGVAKSRLVGVYEEPDTEKGAWSFLKDGDETVGAVVRTKTSVKPVFVSVGHKVSLEYAIETVLKCCTKYRLPEPTRRAHIEVNRFRRSFQRA</sequence>
<evidence type="ECO:0000256" key="2">
    <source>
        <dbReference type="ARBA" id="ARBA00022490"/>
    </source>
</evidence>
<comment type="catalytic activity">
    <reaction evidence="10">
        <text>Endonucleolytic cleavage at apurinic or apyrimidinic sites to products with a 5'-phosphate.</text>
        <dbReference type="EC" id="3.1.21.7"/>
    </reaction>
</comment>
<gene>
    <name evidence="10 11" type="primary">nfi</name>
    <name evidence="11" type="ORF">TST_1346</name>
</gene>
<evidence type="ECO:0000256" key="1">
    <source>
        <dbReference type="ARBA" id="ARBA00004496"/>
    </source>
</evidence>
<dbReference type="KEGG" id="ttk:TST_1346"/>
<dbReference type="PANTHER" id="PTHR28511">
    <property type="entry name" value="ENDONUCLEASE V"/>
    <property type="match status" value="1"/>
</dbReference>
<accession>A0A0S3QUX4</accession>
<dbReference type="Pfam" id="PF04493">
    <property type="entry name" value="Endonuclease_5"/>
    <property type="match status" value="1"/>
</dbReference>
<comment type="function">
    <text evidence="10">DNA repair enzyme involved in the repair of deaminated bases. Selectively cleaves double-stranded DNA at the second phosphodiester bond 3' to a deoxyinosine leaving behind the intact lesion on the nicked DNA.</text>
</comment>
<keyword evidence="3 10" id="KW-0540">Nuclease</keyword>
<dbReference type="GO" id="GO:0003727">
    <property type="term" value="F:single-stranded RNA binding"/>
    <property type="evidence" value="ECO:0007669"/>
    <property type="project" value="TreeGrafter"/>
</dbReference>
<organism evidence="11 12">
    <name type="scientific">Thermosulfidibacter takaii (strain DSM 17441 / JCM 13301 / NBRC 103674 / ABI70S6)</name>
    <dbReference type="NCBI Taxonomy" id="1298851"/>
    <lineage>
        <taxon>Bacteria</taxon>
        <taxon>Pseudomonadati</taxon>
        <taxon>Thermosulfidibacterota</taxon>
        <taxon>Thermosulfidibacteria</taxon>
        <taxon>Thermosulfidibacterales</taxon>
        <taxon>Thermosulfidibacteraceae</taxon>
    </lineage>
</organism>
<dbReference type="AlphaFoldDB" id="A0A0S3QUX4"/>
<keyword evidence="5 10" id="KW-0255">Endonuclease</keyword>
<dbReference type="FunFam" id="3.30.2170.10:FF:000008">
    <property type="entry name" value="Endonuclease V"/>
    <property type="match status" value="1"/>
</dbReference>
<dbReference type="PATRIC" id="fig|1298851.3.peg.1421"/>
<dbReference type="GO" id="GO:0005737">
    <property type="term" value="C:cytoplasm"/>
    <property type="evidence" value="ECO:0007669"/>
    <property type="project" value="UniProtKB-SubCell"/>
</dbReference>
<evidence type="ECO:0000313" key="12">
    <source>
        <dbReference type="Proteomes" id="UP000063234"/>
    </source>
</evidence>
<evidence type="ECO:0000256" key="3">
    <source>
        <dbReference type="ARBA" id="ARBA00022722"/>
    </source>
</evidence>
<dbReference type="Proteomes" id="UP000063234">
    <property type="component" value="Chromosome"/>
</dbReference>
<comment type="similarity">
    <text evidence="10">Belongs to the endonuclease V family.</text>
</comment>
<dbReference type="RefSeq" id="WP_068550121.1">
    <property type="nucleotide sequence ID" value="NZ_AP013035.1"/>
</dbReference>
<name>A0A0S3QUX4_THET7</name>
<evidence type="ECO:0000313" key="11">
    <source>
        <dbReference type="EMBL" id="BAT72133.1"/>
    </source>
</evidence>
<protein>
    <recommendedName>
        <fullName evidence="10">Endonuclease V</fullName>
        <ecNumber evidence="10">3.1.21.7</ecNumber>
    </recommendedName>
    <alternativeName>
        <fullName evidence="10">Deoxyinosine 3'endonuclease</fullName>
    </alternativeName>
    <alternativeName>
        <fullName evidence="10">Deoxyribonuclease V</fullName>
        <shortName evidence="10">DNase V</shortName>
    </alternativeName>
</protein>
<keyword evidence="4 10" id="KW-0479">Metal-binding</keyword>
<keyword evidence="9 10" id="KW-0234">DNA repair</keyword>
<proteinExistence type="inferred from homology"/>
<dbReference type="CDD" id="cd06559">
    <property type="entry name" value="Endonuclease_V"/>
    <property type="match status" value="1"/>
</dbReference>
<feature type="site" description="Interaction with target DNA" evidence="10">
    <location>
        <position position="80"/>
    </location>
</feature>
<evidence type="ECO:0000256" key="4">
    <source>
        <dbReference type="ARBA" id="ARBA00022723"/>
    </source>
</evidence>
<dbReference type="GO" id="GO:0000287">
    <property type="term" value="F:magnesium ion binding"/>
    <property type="evidence" value="ECO:0007669"/>
    <property type="project" value="UniProtKB-UniRule"/>
</dbReference>
<feature type="binding site" evidence="10">
    <location>
        <position position="42"/>
    </location>
    <ligand>
        <name>Mg(2+)</name>
        <dbReference type="ChEBI" id="CHEBI:18420"/>
    </ligand>
</feature>
<dbReference type="EMBL" id="AP013035">
    <property type="protein sequence ID" value="BAT72133.1"/>
    <property type="molecule type" value="Genomic_DNA"/>
</dbReference>